<dbReference type="PANTHER" id="PTHR12110:SF41">
    <property type="entry name" value="INOSOSE DEHYDRATASE"/>
    <property type="match status" value="1"/>
</dbReference>
<dbReference type="PROSITE" id="PS51318">
    <property type="entry name" value="TAT"/>
    <property type="match status" value="1"/>
</dbReference>
<comment type="caution">
    <text evidence="2">The sequence shown here is derived from an EMBL/GenBank/DDBJ whole genome shotgun (WGS) entry which is preliminary data.</text>
</comment>
<dbReference type="InterPro" id="IPR036237">
    <property type="entry name" value="Xyl_isomerase-like_sf"/>
</dbReference>
<gene>
    <name evidence="2" type="ORF">GCM10011387_01780</name>
</gene>
<dbReference type="Pfam" id="PF10518">
    <property type="entry name" value="TAT_signal"/>
    <property type="match status" value="1"/>
</dbReference>
<accession>A0A916TY42</accession>
<organism evidence="2 3">
    <name type="scientific">Pedobacter quisquiliarum</name>
    <dbReference type="NCBI Taxonomy" id="1834438"/>
    <lineage>
        <taxon>Bacteria</taxon>
        <taxon>Pseudomonadati</taxon>
        <taxon>Bacteroidota</taxon>
        <taxon>Sphingobacteriia</taxon>
        <taxon>Sphingobacteriales</taxon>
        <taxon>Sphingobacteriaceae</taxon>
        <taxon>Pedobacter</taxon>
    </lineage>
</organism>
<evidence type="ECO:0000313" key="3">
    <source>
        <dbReference type="Proteomes" id="UP000651668"/>
    </source>
</evidence>
<dbReference type="GO" id="GO:0016853">
    <property type="term" value="F:isomerase activity"/>
    <property type="evidence" value="ECO:0007669"/>
    <property type="project" value="UniProtKB-KW"/>
</dbReference>
<dbReference type="NCBIfam" id="TIGR01409">
    <property type="entry name" value="TAT_signal_seq"/>
    <property type="match status" value="1"/>
</dbReference>
<feature type="domain" description="Xylose isomerase-like TIM barrel" evidence="1">
    <location>
        <begin position="63"/>
        <end position="273"/>
    </location>
</feature>
<dbReference type="Pfam" id="PF01261">
    <property type="entry name" value="AP_endonuc_2"/>
    <property type="match status" value="1"/>
</dbReference>
<dbReference type="InterPro" id="IPR050312">
    <property type="entry name" value="IolE/XylAMocC-like"/>
</dbReference>
<protein>
    <submittedName>
        <fullName evidence="2">Sugar phosphate isomerase</fullName>
    </submittedName>
</protein>
<keyword evidence="2" id="KW-0413">Isomerase</keyword>
<dbReference type="InterPro" id="IPR006311">
    <property type="entry name" value="TAT_signal"/>
</dbReference>
<dbReference type="EMBL" id="BMIL01000001">
    <property type="protein sequence ID" value="GGC51976.1"/>
    <property type="molecule type" value="Genomic_DNA"/>
</dbReference>
<dbReference type="AlphaFoldDB" id="A0A916TY42"/>
<evidence type="ECO:0000259" key="1">
    <source>
        <dbReference type="Pfam" id="PF01261"/>
    </source>
</evidence>
<reference evidence="2" key="2">
    <citation type="submission" date="2020-09" db="EMBL/GenBank/DDBJ databases">
        <authorList>
            <person name="Sun Q."/>
            <person name="Zhou Y."/>
        </authorList>
    </citation>
    <scope>NUCLEOTIDE SEQUENCE</scope>
    <source>
        <strain evidence="2">CGMCC 1.15343</strain>
    </source>
</reference>
<sequence length="302" mass="33083">MFNRRSFLKATGALAGAGVLSSFGCSSSILSAGKLKHPPIGLQTYTLNFLFNAKDANTAEVLKQIAAIGVKELETATGTPTGLYYGHKPAEFARMVKDQGMKWIGNHYQGLPRQAPNPTAPNRRINLRDDVQQIVDDSAAGGCSWVICSSSAEANMDEIKRTTEIFSRAGELAAAQKMKFAYHNHQSEFTKIDGVSAYDYVLGQTNKDQVFMEVDLAWATEAGMDPVEMFKQYPGRFPLWHVKDIDPATKRPCPVGQGKVDFKRIFANAGQSGVLHTFIEQDGAKSIEDPASSVKWMQANLV</sequence>
<dbReference type="InterPro" id="IPR019546">
    <property type="entry name" value="TAT_signal_bac_arc"/>
</dbReference>
<dbReference type="Proteomes" id="UP000651668">
    <property type="component" value="Unassembled WGS sequence"/>
</dbReference>
<evidence type="ECO:0000313" key="2">
    <source>
        <dbReference type="EMBL" id="GGC51976.1"/>
    </source>
</evidence>
<reference evidence="2" key="1">
    <citation type="journal article" date="2014" name="Int. J. Syst. Evol. Microbiol.">
        <title>Complete genome sequence of Corynebacterium casei LMG S-19264T (=DSM 44701T), isolated from a smear-ripened cheese.</title>
        <authorList>
            <consortium name="US DOE Joint Genome Institute (JGI-PGF)"/>
            <person name="Walter F."/>
            <person name="Albersmeier A."/>
            <person name="Kalinowski J."/>
            <person name="Ruckert C."/>
        </authorList>
    </citation>
    <scope>NUCLEOTIDE SEQUENCE</scope>
    <source>
        <strain evidence="2">CGMCC 1.15343</strain>
    </source>
</reference>
<name>A0A916TY42_9SPHI</name>
<keyword evidence="3" id="KW-1185">Reference proteome</keyword>
<dbReference type="PANTHER" id="PTHR12110">
    <property type="entry name" value="HYDROXYPYRUVATE ISOMERASE"/>
    <property type="match status" value="1"/>
</dbReference>
<dbReference type="RefSeq" id="WP_188624930.1">
    <property type="nucleotide sequence ID" value="NZ_BMIL01000001.1"/>
</dbReference>
<proteinExistence type="predicted"/>
<dbReference type="PROSITE" id="PS51257">
    <property type="entry name" value="PROKAR_LIPOPROTEIN"/>
    <property type="match status" value="1"/>
</dbReference>
<dbReference type="Gene3D" id="3.20.20.150">
    <property type="entry name" value="Divalent-metal-dependent TIM barrel enzymes"/>
    <property type="match status" value="1"/>
</dbReference>
<dbReference type="SUPFAM" id="SSF51658">
    <property type="entry name" value="Xylose isomerase-like"/>
    <property type="match status" value="1"/>
</dbReference>
<dbReference type="InterPro" id="IPR013022">
    <property type="entry name" value="Xyl_isomerase-like_TIM-brl"/>
</dbReference>